<reference evidence="8 9" key="1">
    <citation type="submission" date="2021-08" db="EMBL/GenBank/DDBJ databases">
        <title>WGS of actinomycetes from Thailand.</title>
        <authorList>
            <person name="Thawai C."/>
        </authorList>
    </citation>
    <scope>NUCLEOTIDE SEQUENCE [LARGE SCALE GENOMIC DNA]</scope>
    <source>
        <strain evidence="8 9">PLK6-54</strain>
    </source>
</reference>
<keyword evidence="2" id="KW-0378">Hydrolase</keyword>
<comment type="similarity">
    <text evidence="1">Belongs to the glycosyl hydrolase 2 family.</text>
</comment>
<comment type="caution">
    <text evidence="8">The sequence shown here is derived from an EMBL/GenBank/DDBJ whole genome shotgun (WGS) entry which is preliminary data.</text>
</comment>
<dbReference type="Gene3D" id="2.60.120.260">
    <property type="entry name" value="Galactose-binding domain-like"/>
    <property type="match status" value="1"/>
</dbReference>
<dbReference type="EMBL" id="JAINZZ010000068">
    <property type="protein sequence ID" value="MBY8882302.1"/>
    <property type="molecule type" value="Genomic_DNA"/>
</dbReference>
<organism evidence="8 9">
    <name type="scientific">Actinacidiphila acidipaludis</name>
    <dbReference type="NCBI Taxonomy" id="2873382"/>
    <lineage>
        <taxon>Bacteria</taxon>
        <taxon>Bacillati</taxon>
        <taxon>Actinomycetota</taxon>
        <taxon>Actinomycetes</taxon>
        <taxon>Kitasatosporales</taxon>
        <taxon>Streptomycetaceae</taxon>
        <taxon>Actinacidiphila</taxon>
    </lineage>
</organism>
<dbReference type="SUPFAM" id="SSF49785">
    <property type="entry name" value="Galactose-binding domain-like"/>
    <property type="match status" value="1"/>
</dbReference>
<feature type="domain" description="Beta-mannosidase-like galactose-binding" evidence="7">
    <location>
        <begin position="68"/>
        <end position="218"/>
    </location>
</feature>
<dbReference type="InterPro" id="IPR017853">
    <property type="entry name" value="GH"/>
</dbReference>
<dbReference type="InterPro" id="IPR043534">
    <property type="entry name" value="EBDG/EBM"/>
</dbReference>
<evidence type="ECO:0000259" key="6">
    <source>
        <dbReference type="Pfam" id="PF18368"/>
    </source>
</evidence>
<name>A0ABS7QK75_9ACTN</name>
<protein>
    <recommendedName>
        <fullName evidence="10">Exo-1,4-beta-D-glucosaminidase</fullName>
    </recommendedName>
</protein>
<feature type="domain" description="Glycoside hydrolase family 2 immunoglobulin-like beta-sandwich" evidence="5">
    <location>
        <begin position="260"/>
        <end position="373"/>
    </location>
</feature>
<dbReference type="InterPro" id="IPR036156">
    <property type="entry name" value="Beta-gal/glucu_dom_sf"/>
</dbReference>
<dbReference type="InterPro" id="IPR008979">
    <property type="entry name" value="Galactose-bd-like_sf"/>
</dbReference>
<dbReference type="SUPFAM" id="SSF51445">
    <property type="entry name" value="(Trans)glycosidases"/>
    <property type="match status" value="1"/>
</dbReference>
<keyword evidence="4" id="KW-0732">Signal</keyword>
<dbReference type="InterPro" id="IPR013783">
    <property type="entry name" value="Ig-like_fold"/>
</dbReference>
<evidence type="ECO:0000256" key="1">
    <source>
        <dbReference type="ARBA" id="ARBA00007401"/>
    </source>
</evidence>
<feature type="chain" id="PRO_5045247017" description="Exo-1,4-beta-D-glucosaminidase" evidence="4">
    <location>
        <begin position="27"/>
        <end position="956"/>
    </location>
</feature>
<keyword evidence="3" id="KW-0326">Glycosidase</keyword>
<dbReference type="PANTHER" id="PTHR43536:SF1">
    <property type="entry name" value="MANNOSYLGLYCOPROTEIN ENDO-BETA-MANNOSIDASE"/>
    <property type="match status" value="1"/>
</dbReference>
<evidence type="ECO:0000313" key="9">
    <source>
        <dbReference type="Proteomes" id="UP000778578"/>
    </source>
</evidence>
<dbReference type="Gene3D" id="2.60.40.10">
    <property type="entry name" value="Immunoglobulins"/>
    <property type="match status" value="3"/>
</dbReference>
<dbReference type="Pfam" id="PF00703">
    <property type="entry name" value="Glyco_hydro_2"/>
    <property type="match status" value="1"/>
</dbReference>
<gene>
    <name evidence="8" type="ORF">K7862_32405</name>
</gene>
<dbReference type="InterPro" id="IPR041351">
    <property type="entry name" value="Ig_GlcNase"/>
</dbReference>
<sequence length="956" mass="100359">MIHRRKPVIAAAVLSLAALTTLPAGAADAHGHRAPSSRPAELPVAAPAFTVPPTGASALADLGAANGWQIQSTATAQQTGAQISTPGFATTGWLPVQNDGGGAPGTEINALVSNGSCPDVFVSATMKSCFGQMTKVGPDTLAQFSVPWWYRTDFTAPPAGQSARLVLGGVIGSADLWVDGTEVATSATVTGAYARRSFDVTGLLRPGTNSLAIQMHPNDPTAMLTLDNVDWSQIPPDNNTGIQFPVQLQTGGPLVDGNAHVVQNTAADLSSSALTVKTDVTNTTASAQTGTVSATVTPPGGGTPLSVSQDVTVPAGTTQTVTFAPSAYPALTLNSPQLWWPYQLGAQPLYALATSVAQGGTVLGTTSGTFGIRTVTSYLTGASSQAPDGVRAFKVNNVPVVIRGGGWDPDLFLRYAPADTARQIGLMQAMGINTVRLEGHLMPADWYRQMDAAGILVNAGYQCCDFWEDTSYTSAQQADYRLTAQTVGESLRDHPSVFSFQWSDNQPTATQESLALSGFAAADYAGPFIASAEYKSSPQLGPAGEKEGPYDWVPPNYWYDTTHSTGGDLTNSGGAWGFDSEQSSGDTVPTLDSLRRFLSASDHAALWQTPGANQYHSNYEGTKHTGYAFGTLYNLDTAITKRYGPWTGLSQYVEEAQVQNYESTRAQFEGFLAHSTSSTAPSTGTIYWQLNKGWPTLLWSLYNNDGDQAGAFFGAQKANRPLHALYALDDGTVTLDNLGGATQTGVTVESKVYSTAGTLLDDRTSGTLSMAPQQVRTAVLKPAVPTTAGTVNFVELLVRQNGTLADRNVYWLPGTADKVNWNKTTGSPQASMSQYADLTALKNLPTATLSATAATSSQSGPAGADHKVTVTLTNTSPTPTVGFFLRADLRRGTSAGAELPGDNEVRSAVWSDNDTTLWPGESETFTATYSAADLQGATPVVSISGWNVPAFDVVAG</sequence>
<evidence type="ECO:0000259" key="5">
    <source>
        <dbReference type="Pfam" id="PF00703"/>
    </source>
</evidence>
<dbReference type="Pfam" id="PF18368">
    <property type="entry name" value="Ig_GlcNase"/>
    <property type="match status" value="1"/>
</dbReference>
<evidence type="ECO:0000313" key="8">
    <source>
        <dbReference type="EMBL" id="MBY8882302.1"/>
    </source>
</evidence>
<dbReference type="PANTHER" id="PTHR43536">
    <property type="entry name" value="MANNOSYLGLYCOPROTEIN ENDO-BETA-MANNOSIDASE"/>
    <property type="match status" value="1"/>
</dbReference>
<evidence type="ECO:0000259" key="7">
    <source>
        <dbReference type="Pfam" id="PF22666"/>
    </source>
</evidence>
<feature type="domain" description="Exo-beta-D-glucosaminidase Ig-fold" evidence="6">
    <location>
        <begin position="832"/>
        <end position="948"/>
    </location>
</feature>
<dbReference type="InterPro" id="IPR054593">
    <property type="entry name" value="Beta-mannosidase-like_N2"/>
</dbReference>
<dbReference type="SUPFAM" id="SSF49303">
    <property type="entry name" value="beta-Galactosidase/glucuronidase domain"/>
    <property type="match status" value="3"/>
</dbReference>
<feature type="signal peptide" evidence="4">
    <location>
        <begin position="1"/>
        <end position="26"/>
    </location>
</feature>
<evidence type="ECO:0000256" key="4">
    <source>
        <dbReference type="SAM" id="SignalP"/>
    </source>
</evidence>
<dbReference type="Proteomes" id="UP000778578">
    <property type="component" value="Unassembled WGS sequence"/>
</dbReference>
<evidence type="ECO:0008006" key="10">
    <source>
        <dbReference type="Google" id="ProtNLM"/>
    </source>
</evidence>
<dbReference type="Pfam" id="PF22666">
    <property type="entry name" value="Glyco_hydro_2_N2"/>
    <property type="match status" value="1"/>
</dbReference>
<evidence type="ECO:0000256" key="3">
    <source>
        <dbReference type="ARBA" id="ARBA00023295"/>
    </source>
</evidence>
<accession>A0ABS7QK75</accession>
<proteinExistence type="inferred from homology"/>
<dbReference type="InterPro" id="IPR006102">
    <property type="entry name" value="Ig-like_GH2"/>
</dbReference>
<evidence type="ECO:0000256" key="2">
    <source>
        <dbReference type="ARBA" id="ARBA00022801"/>
    </source>
</evidence>
<dbReference type="RefSeq" id="WP_222968523.1">
    <property type="nucleotide sequence ID" value="NZ_JAINZZ010000068.1"/>
</dbReference>
<dbReference type="Gene3D" id="3.20.20.80">
    <property type="entry name" value="Glycosidases"/>
    <property type="match status" value="1"/>
</dbReference>
<keyword evidence="9" id="KW-1185">Reference proteome</keyword>